<dbReference type="Pfam" id="PF13579">
    <property type="entry name" value="Glyco_trans_4_4"/>
    <property type="match status" value="1"/>
</dbReference>
<comment type="caution">
    <text evidence="5">The sequence shown here is derived from an EMBL/GenBank/DDBJ whole genome shotgun (WGS) entry which is preliminary data.</text>
</comment>
<dbReference type="PANTHER" id="PTHR46401">
    <property type="entry name" value="GLYCOSYLTRANSFERASE WBBK-RELATED"/>
    <property type="match status" value="1"/>
</dbReference>
<organism evidence="5 6">
    <name type="scientific">Pseudoclavibacter terrae</name>
    <dbReference type="NCBI Taxonomy" id="1530195"/>
    <lineage>
        <taxon>Bacteria</taxon>
        <taxon>Bacillati</taxon>
        <taxon>Actinomycetota</taxon>
        <taxon>Actinomycetes</taxon>
        <taxon>Micrococcales</taxon>
        <taxon>Microbacteriaceae</taxon>
        <taxon>Pseudoclavibacter</taxon>
    </lineage>
</organism>
<evidence type="ECO:0000313" key="6">
    <source>
        <dbReference type="Proteomes" id="UP000490386"/>
    </source>
</evidence>
<accession>A0A7J5B4S1</accession>
<dbReference type="SUPFAM" id="SSF53756">
    <property type="entry name" value="UDP-Glycosyltransferase/glycogen phosphorylase"/>
    <property type="match status" value="1"/>
</dbReference>
<feature type="domain" description="Glycosyl transferase family 1" evidence="3">
    <location>
        <begin position="180"/>
        <end position="340"/>
    </location>
</feature>
<evidence type="ECO:0000259" key="4">
    <source>
        <dbReference type="Pfam" id="PF13579"/>
    </source>
</evidence>
<dbReference type="InterPro" id="IPR001296">
    <property type="entry name" value="Glyco_trans_1"/>
</dbReference>
<dbReference type="GO" id="GO:0009103">
    <property type="term" value="P:lipopolysaccharide biosynthetic process"/>
    <property type="evidence" value="ECO:0007669"/>
    <property type="project" value="TreeGrafter"/>
</dbReference>
<evidence type="ECO:0000256" key="1">
    <source>
        <dbReference type="ARBA" id="ARBA00022676"/>
    </source>
</evidence>
<keyword evidence="6" id="KW-1185">Reference proteome</keyword>
<dbReference type="Pfam" id="PF00534">
    <property type="entry name" value="Glycos_transf_1"/>
    <property type="match status" value="1"/>
</dbReference>
<proteinExistence type="predicted"/>
<name>A0A7J5B4S1_9MICO</name>
<dbReference type="Gene3D" id="3.40.50.2000">
    <property type="entry name" value="Glycogen Phosphorylase B"/>
    <property type="match status" value="2"/>
</dbReference>
<sequence length="376" mass="41786">MTKTVAVIGTRGYPSYYGGFETAVRKLAPYLADEGWDVTVYSRQASTLPDDPTRDPRINVVNTRGIESKSLSTLTFGFWGVLGAAQAKPDVALIMNVANCFWLPLLKARGIPTLVNVDGMEWEREKWGRVAKAIFRAGARAAALWADVLVYDAVEIGRLWKQIFKRDGLFIPYGGDEREELPVPEGLNRREYALMVARLVPENTVDDFLIAAERLAADHDVVLVGSTGYGGEFDERARELDAKLERFHWLGHVSDDDRLHALWQHAGAYFHGHTVGGTNPALVQAMACAAPIVATDTPFNNEVLAGSGEIVQISAQDIERKIRELLTDPERQEQLSAAALERSRASYSWSYVNSLYEGALEDLRHVRRSRSVGTRI</sequence>
<dbReference type="PANTHER" id="PTHR46401:SF2">
    <property type="entry name" value="GLYCOSYLTRANSFERASE WBBK-RELATED"/>
    <property type="match status" value="1"/>
</dbReference>
<dbReference type="InterPro" id="IPR028098">
    <property type="entry name" value="Glyco_trans_4-like_N"/>
</dbReference>
<keyword evidence="2 5" id="KW-0808">Transferase</keyword>
<dbReference type="RefSeq" id="WP_151422136.1">
    <property type="nucleotide sequence ID" value="NZ_WBJX01000001.1"/>
</dbReference>
<evidence type="ECO:0000313" key="5">
    <source>
        <dbReference type="EMBL" id="KAB1639117.1"/>
    </source>
</evidence>
<dbReference type="OrthoDB" id="9792269at2"/>
<dbReference type="AlphaFoldDB" id="A0A7J5B4S1"/>
<evidence type="ECO:0000259" key="3">
    <source>
        <dbReference type="Pfam" id="PF00534"/>
    </source>
</evidence>
<protein>
    <submittedName>
        <fullName evidence="5">Glycosyltransferase family 1 protein</fullName>
    </submittedName>
</protein>
<dbReference type="EMBL" id="WBJX01000001">
    <property type="protein sequence ID" value="KAB1639117.1"/>
    <property type="molecule type" value="Genomic_DNA"/>
</dbReference>
<evidence type="ECO:0000256" key="2">
    <source>
        <dbReference type="ARBA" id="ARBA00022679"/>
    </source>
</evidence>
<keyword evidence="1" id="KW-0328">Glycosyltransferase</keyword>
<dbReference type="GO" id="GO:0016757">
    <property type="term" value="F:glycosyltransferase activity"/>
    <property type="evidence" value="ECO:0007669"/>
    <property type="project" value="UniProtKB-KW"/>
</dbReference>
<feature type="domain" description="Glycosyltransferase subfamily 4-like N-terminal" evidence="4">
    <location>
        <begin position="18"/>
        <end position="151"/>
    </location>
</feature>
<dbReference type="Proteomes" id="UP000490386">
    <property type="component" value="Unassembled WGS sequence"/>
</dbReference>
<reference evidence="5 6" key="1">
    <citation type="submission" date="2019-09" db="EMBL/GenBank/DDBJ databases">
        <title>Phylogeny of genus Pseudoclavibacter and closely related genus.</title>
        <authorList>
            <person name="Li Y."/>
        </authorList>
    </citation>
    <scope>NUCLEOTIDE SEQUENCE [LARGE SCALE GENOMIC DNA]</scope>
    <source>
        <strain evidence="5 6">THG-MD12</strain>
    </source>
</reference>
<gene>
    <name evidence="5" type="ORF">F8O03_01880</name>
</gene>